<evidence type="ECO:0000256" key="1">
    <source>
        <dbReference type="SAM" id="MobiDB-lite"/>
    </source>
</evidence>
<dbReference type="AlphaFoldDB" id="A0A8E6LA77"/>
<dbReference type="EMBL" id="MZ156797">
    <property type="protein sequence ID" value="QVQ59172.1"/>
    <property type="molecule type" value="Genomic_DNA"/>
</dbReference>
<name>A0A8E6LA77_KLEPN</name>
<reference evidence="2" key="1">
    <citation type="submission" date="2021-05" db="EMBL/GenBank/DDBJ databases">
        <authorList>
            <person name="Zhang X."/>
        </authorList>
    </citation>
    <scope>NUCLEOTIDE SEQUENCE</scope>
    <source>
        <plasmid evidence="2">p59001-phv</plasmid>
    </source>
</reference>
<protein>
    <submittedName>
        <fullName evidence="2">Uncharacterized protein</fullName>
    </submittedName>
</protein>
<evidence type="ECO:0000313" key="2">
    <source>
        <dbReference type="EMBL" id="QVQ59172.1"/>
    </source>
</evidence>
<accession>A0A8E6LA77</accession>
<geneLocation type="plasmid" evidence="2">
    <name>p59001-phv</name>
</geneLocation>
<sequence length="48" mass="5219">MALQANTGTSSTSLTFNDAKKMASECKNKEEVKAVREKQLNALNAMSK</sequence>
<proteinExistence type="predicted"/>
<keyword evidence="2" id="KW-0614">Plasmid</keyword>
<feature type="compositionally biased region" description="Polar residues" evidence="1">
    <location>
        <begin position="1"/>
        <end position="16"/>
    </location>
</feature>
<feature type="compositionally biased region" description="Basic and acidic residues" evidence="1">
    <location>
        <begin position="18"/>
        <end position="33"/>
    </location>
</feature>
<feature type="region of interest" description="Disordered" evidence="1">
    <location>
        <begin position="1"/>
        <end position="33"/>
    </location>
</feature>
<organism evidence="2">
    <name type="scientific">Klebsiella pneumoniae</name>
    <dbReference type="NCBI Taxonomy" id="573"/>
    <lineage>
        <taxon>Bacteria</taxon>
        <taxon>Pseudomonadati</taxon>
        <taxon>Pseudomonadota</taxon>
        <taxon>Gammaproteobacteria</taxon>
        <taxon>Enterobacterales</taxon>
        <taxon>Enterobacteriaceae</taxon>
        <taxon>Klebsiella/Raoultella group</taxon>
        <taxon>Klebsiella</taxon>
        <taxon>Klebsiella pneumoniae complex</taxon>
    </lineage>
</organism>